<evidence type="ECO:0000313" key="9">
    <source>
        <dbReference type="EMBL" id="MDY0873248.1"/>
    </source>
</evidence>
<evidence type="ECO:0000256" key="1">
    <source>
        <dbReference type="ARBA" id="ARBA00022448"/>
    </source>
</evidence>
<dbReference type="PANTHER" id="PTHR42781">
    <property type="entry name" value="SPERMIDINE/PUTRESCINE IMPORT ATP-BINDING PROTEIN POTA"/>
    <property type="match status" value="1"/>
</dbReference>
<dbReference type="InterPro" id="IPR003593">
    <property type="entry name" value="AAA+_ATPase"/>
</dbReference>
<dbReference type="SUPFAM" id="SSF50331">
    <property type="entry name" value="MOP-like"/>
    <property type="match status" value="1"/>
</dbReference>
<name>A0ABU5E0Y3_9PROT</name>
<sequence length="366" mass="39258">MTGADTIISLNNVSRHFGPVRAVDDVSFEIKRGEFFSLLGPSGCGKTTLLRMLAGFEVPTAGAIVIDGQDVSAVPPYARPTNMVFQNYAIFPHLNVGQNIAYGLRKKGLTKPDLARIVEEALELIKMPGYGSRASHQLSGGQRQRVALARALVCKPKVLLLDEPLGALDKKLREEMQIELRQIQRSVGVTFVFVTHDQEEALALSDRIAVMSGGRALQIDTANRLYEAPNCREVAAFIGSMNFFTGKVKAVANGNVDVDAGAAGALSVAVSGQVPAIGSQVTVAVRPEKMRLNWAAPAVGGNAVSGKVAAEAYFGDRSHYHVTIEGLSAPVAVAHQKADRRLDDQETVGRPVWLTWPQHAGVLLTD</sequence>
<dbReference type="PROSITE" id="PS00211">
    <property type="entry name" value="ABC_TRANSPORTER_1"/>
    <property type="match status" value="1"/>
</dbReference>
<keyword evidence="10" id="KW-1185">Reference proteome</keyword>
<evidence type="ECO:0000256" key="6">
    <source>
        <dbReference type="ARBA" id="ARBA00023136"/>
    </source>
</evidence>
<dbReference type="PANTHER" id="PTHR42781:SF4">
    <property type="entry name" value="SPERMIDINE_PUTRESCINE IMPORT ATP-BINDING PROTEIN POTA"/>
    <property type="match status" value="1"/>
</dbReference>
<dbReference type="InterPro" id="IPR003439">
    <property type="entry name" value="ABC_transporter-like_ATP-bd"/>
</dbReference>
<dbReference type="Pfam" id="PF08402">
    <property type="entry name" value="TOBE_2"/>
    <property type="match status" value="1"/>
</dbReference>
<dbReference type="Pfam" id="PF00005">
    <property type="entry name" value="ABC_tran"/>
    <property type="match status" value="1"/>
</dbReference>
<dbReference type="InterPro" id="IPR017871">
    <property type="entry name" value="ABC_transporter-like_CS"/>
</dbReference>
<keyword evidence="2 7" id="KW-1003">Cell membrane</keyword>
<comment type="subunit">
    <text evidence="7">The complex is composed of two ATP-binding proteins (PotA), two transmembrane proteins (PotB and PotC) and a solute-binding protein (PotD).</text>
</comment>
<organism evidence="9 10">
    <name type="scientific">Dongia rigui</name>
    <dbReference type="NCBI Taxonomy" id="940149"/>
    <lineage>
        <taxon>Bacteria</taxon>
        <taxon>Pseudomonadati</taxon>
        <taxon>Pseudomonadota</taxon>
        <taxon>Alphaproteobacteria</taxon>
        <taxon>Rhodospirillales</taxon>
        <taxon>Dongiaceae</taxon>
        <taxon>Dongia</taxon>
    </lineage>
</organism>
<dbReference type="SUPFAM" id="SSF52540">
    <property type="entry name" value="P-loop containing nucleoside triphosphate hydrolases"/>
    <property type="match status" value="1"/>
</dbReference>
<evidence type="ECO:0000256" key="3">
    <source>
        <dbReference type="ARBA" id="ARBA00022741"/>
    </source>
</evidence>
<dbReference type="InterPro" id="IPR050093">
    <property type="entry name" value="ABC_SmlMolc_Importer"/>
</dbReference>
<dbReference type="Gene3D" id="2.40.50.140">
    <property type="entry name" value="Nucleic acid-binding proteins"/>
    <property type="match status" value="1"/>
</dbReference>
<dbReference type="Gene3D" id="3.40.50.300">
    <property type="entry name" value="P-loop containing nucleotide triphosphate hydrolases"/>
    <property type="match status" value="1"/>
</dbReference>
<accession>A0ABU5E0Y3</accession>
<protein>
    <recommendedName>
        <fullName evidence="7">Spermidine/putrescine import ATP-binding protein PotA</fullName>
        <ecNumber evidence="7">7.6.2.11</ecNumber>
    </recommendedName>
</protein>
<dbReference type="InterPro" id="IPR013611">
    <property type="entry name" value="Transp-assoc_OB_typ2"/>
</dbReference>
<keyword evidence="5 7" id="KW-1278">Translocase</keyword>
<evidence type="ECO:0000256" key="5">
    <source>
        <dbReference type="ARBA" id="ARBA00022967"/>
    </source>
</evidence>
<dbReference type="EC" id="7.6.2.11" evidence="7"/>
<keyword evidence="6 7" id="KW-0472">Membrane</keyword>
<dbReference type="PROSITE" id="PS50893">
    <property type="entry name" value="ABC_TRANSPORTER_2"/>
    <property type="match status" value="1"/>
</dbReference>
<dbReference type="InterPro" id="IPR012340">
    <property type="entry name" value="NA-bd_OB-fold"/>
</dbReference>
<dbReference type="EMBL" id="JAXCLX010000002">
    <property type="protein sequence ID" value="MDY0873248.1"/>
    <property type="molecule type" value="Genomic_DNA"/>
</dbReference>
<keyword evidence="4 7" id="KW-0067">ATP-binding</keyword>
<dbReference type="NCBIfam" id="TIGR01187">
    <property type="entry name" value="potA"/>
    <property type="match status" value="1"/>
</dbReference>
<dbReference type="Gene3D" id="2.40.50.100">
    <property type="match status" value="1"/>
</dbReference>
<reference evidence="9 10" key="1">
    <citation type="journal article" date="2013" name="Antonie Van Leeuwenhoek">
        <title>Dongia rigui sp. nov., isolated from freshwater of a large wetland in Korea.</title>
        <authorList>
            <person name="Baik K.S."/>
            <person name="Hwang Y.M."/>
            <person name="Choi J.S."/>
            <person name="Kwon J."/>
            <person name="Seong C.N."/>
        </authorList>
    </citation>
    <scope>NUCLEOTIDE SEQUENCE [LARGE SCALE GENOMIC DNA]</scope>
    <source>
        <strain evidence="9 10">04SU4-P</strain>
    </source>
</reference>
<dbReference type="SMART" id="SM00382">
    <property type="entry name" value="AAA"/>
    <property type="match status" value="1"/>
</dbReference>
<keyword evidence="1 7" id="KW-0813">Transport</keyword>
<comment type="similarity">
    <text evidence="7">Belongs to the ABC transporter superfamily. Spermidine/putrescine importer (TC 3.A.1.11.1) family.</text>
</comment>
<dbReference type="InterPro" id="IPR008995">
    <property type="entry name" value="Mo/tungstate-bd_C_term_dom"/>
</dbReference>
<feature type="domain" description="ABC transporter" evidence="8">
    <location>
        <begin position="8"/>
        <end position="238"/>
    </location>
</feature>
<dbReference type="RefSeq" id="WP_320501709.1">
    <property type="nucleotide sequence ID" value="NZ_JAXCLX010000002.1"/>
</dbReference>
<proteinExistence type="inferred from homology"/>
<comment type="caution">
    <text evidence="9">The sequence shown here is derived from an EMBL/GenBank/DDBJ whole genome shotgun (WGS) entry which is preliminary data.</text>
</comment>
<dbReference type="GO" id="GO:0005524">
    <property type="term" value="F:ATP binding"/>
    <property type="evidence" value="ECO:0007669"/>
    <property type="project" value="UniProtKB-KW"/>
</dbReference>
<comment type="catalytic activity">
    <reaction evidence="7">
        <text>ATP + H2O + polyamine-[polyamine-binding protein]Side 1 = ADP + phosphate + polyamineSide 2 + [polyamine-binding protein]Side 1.</text>
        <dbReference type="EC" id="7.6.2.11"/>
    </reaction>
</comment>
<comment type="function">
    <text evidence="7">Part of the ABC transporter complex PotABCD involved in spermidine/putrescine import. Responsible for energy coupling to the transport system.</text>
</comment>
<evidence type="ECO:0000313" key="10">
    <source>
        <dbReference type="Proteomes" id="UP001271769"/>
    </source>
</evidence>
<dbReference type="InterPro" id="IPR005893">
    <property type="entry name" value="PotA-like"/>
</dbReference>
<keyword evidence="3 7" id="KW-0547">Nucleotide-binding</keyword>
<evidence type="ECO:0000256" key="4">
    <source>
        <dbReference type="ARBA" id="ARBA00022840"/>
    </source>
</evidence>
<evidence type="ECO:0000259" key="8">
    <source>
        <dbReference type="PROSITE" id="PS50893"/>
    </source>
</evidence>
<dbReference type="Proteomes" id="UP001271769">
    <property type="component" value="Unassembled WGS sequence"/>
</dbReference>
<evidence type="ECO:0000256" key="2">
    <source>
        <dbReference type="ARBA" id="ARBA00022475"/>
    </source>
</evidence>
<dbReference type="InterPro" id="IPR027417">
    <property type="entry name" value="P-loop_NTPase"/>
</dbReference>
<gene>
    <name evidence="7" type="primary">potA</name>
    <name evidence="9" type="ORF">SMD31_15000</name>
</gene>
<evidence type="ECO:0000256" key="7">
    <source>
        <dbReference type="RuleBase" id="RU364083"/>
    </source>
</evidence>